<dbReference type="AlphaFoldDB" id="X1MV35"/>
<reference evidence="1" key="1">
    <citation type="journal article" date="2014" name="Front. Microbiol.">
        <title>High frequency of phylogenetically diverse reductive dehalogenase-homologous genes in deep subseafloor sedimentary metagenomes.</title>
        <authorList>
            <person name="Kawai M."/>
            <person name="Futagami T."/>
            <person name="Toyoda A."/>
            <person name="Takaki Y."/>
            <person name="Nishi S."/>
            <person name="Hori S."/>
            <person name="Arai W."/>
            <person name="Tsubouchi T."/>
            <person name="Morono Y."/>
            <person name="Uchiyama I."/>
            <person name="Ito T."/>
            <person name="Fujiyama A."/>
            <person name="Inagaki F."/>
            <person name="Takami H."/>
        </authorList>
    </citation>
    <scope>NUCLEOTIDE SEQUENCE</scope>
    <source>
        <strain evidence="1">Expedition CK06-06</strain>
    </source>
</reference>
<feature type="non-terminal residue" evidence="1">
    <location>
        <position position="1"/>
    </location>
</feature>
<organism evidence="1">
    <name type="scientific">marine sediment metagenome</name>
    <dbReference type="NCBI Taxonomy" id="412755"/>
    <lineage>
        <taxon>unclassified sequences</taxon>
        <taxon>metagenomes</taxon>
        <taxon>ecological metagenomes</taxon>
    </lineage>
</organism>
<evidence type="ECO:0000313" key="1">
    <source>
        <dbReference type="EMBL" id="GAI10244.1"/>
    </source>
</evidence>
<sequence>DGEVSYSDDAGDSFATLDNAGESNVHVAFDSYFGDNGVVYAASDSIYRCSDLEEGKWKDLDAEEEYFGIVLDNAAGNPMTDKDTGGVLYAVYDGGMARVLGAVSNKIEDYLINGAPGEGAFTIEPSALRICDSGNNLLWAINTLEYDRSKGKLLF</sequence>
<name>X1MV35_9ZZZZ</name>
<protein>
    <submittedName>
        <fullName evidence="1">Uncharacterized protein</fullName>
    </submittedName>
</protein>
<gene>
    <name evidence="1" type="ORF">S06H3_15449</name>
</gene>
<proteinExistence type="predicted"/>
<comment type="caution">
    <text evidence="1">The sequence shown here is derived from an EMBL/GenBank/DDBJ whole genome shotgun (WGS) entry which is preliminary data.</text>
</comment>
<accession>X1MV35</accession>
<dbReference type="EMBL" id="BARV01007605">
    <property type="protein sequence ID" value="GAI10244.1"/>
    <property type="molecule type" value="Genomic_DNA"/>
</dbReference>